<proteinExistence type="predicted"/>
<evidence type="ECO:0000313" key="3">
    <source>
        <dbReference type="Proteomes" id="UP000031668"/>
    </source>
</evidence>
<evidence type="ECO:0000256" key="1">
    <source>
        <dbReference type="SAM" id="Phobius"/>
    </source>
</evidence>
<protein>
    <submittedName>
        <fullName evidence="2">Uncharacterized protein</fullName>
    </submittedName>
</protein>
<feature type="transmembrane region" description="Helical" evidence="1">
    <location>
        <begin position="20"/>
        <end position="43"/>
    </location>
</feature>
<dbReference type="EMBL" id="JWZT01004519">
    <property type="protein sequence ID" value="KII63935.1"/>
    <property type="molecule type" value="Genomic_DNA"/>
</dbReference>
<sequence>MYKSHQGSWTSGYPKADIRAITLIAIIVVIIAVLIGRCLYFCFKKCNSTERVQLTGRVCFVNCTIPSVDTMQPPKYEEVYKCPTLSEVPPNNQVRNSEIMECPPYEPPCEPSV</sequence>
<dbReference type="AlphaFoldDB" id="A0A0C2MAA8"/>
<gene>
    <name evidence="2" type="ORF">RF11_13733</name>
</gene>
<reference evidence="2 3" key="1">
    <citation type="journal article" date="2014" name="Genome Biol. Evol.">
        <title>The genome of the myxosporean Thelohanellus kitauei shows adaptations to nutrient acquisition within its fish host.</title>
        <authorList>
            <person name="Yang Y."/>
            <person name="Xiong J."/>
            <person name="Zhou Z."/>
            <person name="Huo F."/>
            <person name="Miao W."/>
            <person name="Ran C."/>
            <person name="Liu Y."/>
            <person name="Zhang J."/>
            <person name="Feng J."/>
            <person name="Wang M."/>
            <person name="Wang M."/>
            <person name="Wang L."/>
            <person name="Yao B."/>
        </authorList>
    </citation>
    <scope>NUCLEOTIDE SEQUENCE [LARGE SCALE GENOMIC DNA]</scope>
    <source>
        <strain evidence="2">Wuqing</strain>
    </source>
</reference>
<evidence type="ECO:0000313" key="2">
    <source>
        <dbReference type="EMBL" id="KII63935.1"/>
    </source>
</evidence>
<keyword evidence="3" id="KW-1185">Reference proteome</keyword>
<accession>A0A0C2MAA8</accession>
<keyword evidence="1" id="KW-1133">Transmembrane helix</keyword>
<keyword evidence="1" id="KW-0812">Transmembrane</keyword>
<name>A0A0C2MAA8_THEKT</name>
<comment type="caution">
    <text evidence="2">The sequence shown here is derived from an EMBL/GenBank/DDBJ whole genome shotgun (WGS) entry which is preliminary data.</text>
</comment>
<keyword evidence="1" id="KW-0472">Membrane</keyword>
<organism evidence="2 3">
    <name type="scientific">Thelohanellus kitauei</name>
    <name type="common">Myxosporean</name>
    <dbReference type="NCBI Taxonomy" id="669202"/>
    <lineage>
        <taxon>Eukaryota</taxon>
        <taxon>Metazoa</taxon>
        <taxon>Cnidaria</taxon>
        <taxon>Myxozoa</taxon>
        <taxon>Myxosporea</taxon>
        <taxon>Bivalvulida</taxon>
        <taxon>Platysporina</taxon>
        <taxon>Myxobolidae</taxon>
        <taxon>Thelohanellus</taxon>
    </lineage>
</organism>
<dbReference type="Proteomes" id="UP000031668">
    <property type="component" value="Unassembled WGS sequence"/>
</dbReference>